<evidence type="ECO:0000313" key="7">
    <source>
        <dbReference type="Proteomes" id="UP001164714"/>
    </source>
</evidence>
<dbReference type="GO" id="GO:0003700">
    <property type="term" value="F:DNA-binding transcription factor activity"/>
    <property type="evidence" value="ECO:0007669"/>
    <property type="project" value="TreeGrafter"/>
</dbReference>
<evidence type="ECO:0000259" key="4">
    <source>
        <dbReference type="PROSITE" id="PS50042"/>
    </source>
</evidence>
<dbReference type="InterPro" id="IPR000595">
    <property type="entry name" value="cNMP-bd_dom"/>
</dbReference>
<protein>
    <submittedName>
        <fullName evidence="6">Crp/Fnr family transcriptional regulator</fullName>
    </submittedName>
</protein>
<dbReference type="Pfam" id="PF13545">
    <property type="entry name" value="HTH_Crp_2"/>
    <property type="match status" value="1"/>
</dbReference>
<dbReference type="SUPFAM" id="SSF51206">
    <property type="entry name" value="cAMP-binding domain-like"/>
    <property type="match status" value="1"/>
</dbReference>
<evidence type="ECO:0000256" key="2">
    <source>
        <dbReference type="ARBA" id="ARBA00023125"/>
    </source>
</evidence>
<dbReference type="InterPro" id="IPR018490">
    <property type="entry name" value="cNMP-bd_dom_sf"/>
</dbReference>
<reference evidence="6" key="1">
    <citation type="submission" date="2022-12" db="EMBL/GenBank/DDBJ databases">
        <title>Whole genome sequence analysis of a duck derived balloon bacteium Aerococcus urinaeequi henan2020.</title>
        <authorList>
            <person name="Zhang H."/>
            <person name="Qiao H.X."/>
            <person name="Bian C.Z."/>
            <person name="Shu J.C."/>
        </authorList>
    </citation>
    <scope>NUCLEOTIDE SEQUENCE</scope>
    <source>
        <strain evidence="6">2020-HN-1</strain>
    </source>
</reference>
<dbReference type="InterPro" id="IPR014710">
    <property type="entry name" value="RmlC-like_jellyroll"/>
</dbReference>
<name>A0AA47G7N8_9LACT</name>
<dbReference type="CDD" id="cd00038">
    <property type="entry name" value="CAP_ED"/>
    <property type="match status" value="1"/>
</dbReference>
<dbReference type="InterPro" id="IPR012318">
    <property type="entry name" value="HTH_CRP"/>
</dbReference>
<dbReference type="AlphaFoldDB" id="A0AA47G7N8"/>
<dbReference type="GO" id="GO:0005829">
    <property type="term" value="C:cytosol"/>
    <property type="evidence" value="ECO:0007669"/>
    <property type="project" value="TreeGrafter"/>
</dbReference>
<sequence>MKKTIDFTKYHHCVSTMPLFQGLIVEDIQSIQNYITEKNVSAGKLVYAAGEKLQSLYLIQEGQLKVYRLAASGKEQLIRILQQGDFVGEMSLFEERHYDYYIEATQPSKLCAIKKDDFEQVLLAHPQIAIELLGEMARRLDDAEQQTTGITTSSTKARLIQYLLHMSEKQDSLKVKLATTKKATASYLGMSPETFSRCLSKLTKDQLISQPRPNIIEILDKNALEFALLDESIEANE</sequence>
<dbReference type="InterPro" id="IPR036388">
    <property type="entry name" value="WH-like_DNA-bd_sf"/>
</dbReference>
<keyword evidence="3" id="KW-0804">Transcription</keyword>
<dbReference type="EMBL" id="CP114063">
    <property type="protein sequence ID" value="WAT23821.1"/>
    <property type="molecule type" value="Genomic_DNA"/>
</dbReference>
<dbReference type="Gene3D" id="1.10.10.10">
    <property type="entry name" value="Winged helix-like DNA-binding domain superfamily/Winged helix DNA-binding domain"/>
    <property type="match status" value="1"/>
</dbReference>
<organism evidence="6 7">
    <name type="scientific">Aerococcus urinaeequi</name>
    <dbReference type="NCBI Taxonomy" id="51665"/>
    <lineage>
        <taxon>Bacteria</taxon>
        <taxon>Bacillati</taxon>
        <taxon>Bacillota</taxon>
        <taxon>Bacilli</taxon>
        <taxon>Lactobacillales</taxon>
        <taxon>Aerococcaceae</taxon>
        <taxon>Aerococcus</taxon>
    </lineage>
</organism>
<evidence type="ECO:0000256" key="1">
    <source>
        <dbReference type="ARBA" id="ARBA00023015"/>
    </source>
</evidence>
<dbReference type="PANTHER" id="PTHR24567">
    <property type="entry name" value="CRP FAMILY TRANSCRIPTIONAL REGULATORY PROTEIN"/>
    <property type="match status" value="1"/>
</dbReference>
<accession>A0AA47G7N8</accession>
<dbReference type="PANTHER" id="PTHR24567:SF26">
    <property type="entry name" value="REGULATORY PROTEIN YEIL"/>
    <property type="match status" value="1"/>
</dbReference>
<keyword evidence="1" id="KW-0805">Transcription regulation</keyword>
<feature type="domain" description="Cyclic nucleotide-binding" evidence="4">
    <location>
        <begin position="19"/>
        <end position="139"/>
    </location>
</feature>
<dbReference type="GeneID" id="32030541"/>
<gene>
    <name evidence="6" type="ORF">OZ415_06015</name>
</gene>
<dbReference type="RefSeq" id="WP_003141887.1">
    <property type="nucleotide sequence ID" value="NZ_CP114063.1"/>
</dbReference>
<dbReference type="Gene3D" id="2.60.120.10">
    <property type="entry name" value="Jelly Rolls"/>
    <property type="match status" value="1"/>
</dbReference>
<feature type="domain" description="HTH crp-type" evidence="5">
    <location>
        <begin position="153"/>
        <end position="222"/>
    </location>
</feature>
<dbReference type="PROSITE" id="PS51063">
    <property type="entry name" value="HTH_CRP_2"/>
    <property type="match status" value="1"/>
</dbReference>
<evidence type="ECO:0000313" key="6">
    <source>
        <dbReference type="EMBL" id="WAT23821.1"/>
    </source>
</evidence>
<dbReference type="InterPro" id="IPR036390">
    <property type="entry name" value="WH_DNA-bd_sf"/>
</dbReference>
<dbReference type="SMART" id="SM00419">
    <property type="entry name" value="HTH_CRP"/>
    <property type="match status" value="1"/>
</dbReference>
<keyword evidence="2" id="KW-0238">DNA-binding</keyword>
<dbReference type="InterPro" id="IPR050397">
    <property type="entry name" value="Env_Response_Regulators"/>
</dbReference>
<dbReference type="SUPFAM" id="SSF46785">
    <property type="entry name" value="Winged helix' DNA-binding domain"/>
    <property type="match status" value="1"/>
</dbReference>
<dbReference type="SMART" id="SM00100">
    <property type="entry name" value="cNMP"/>
    <property type="match status" value="1"/>
</dbReference>
<dbReference type="PROSITE" id="PS50042">
    <property type="entry name" value="CNMP_BINDING_3"/>
    <property type="match status" value="1"/>
</dbReference>
<evidence type="ECO:0000259" key="5">
    <source>
        <dbReference type="PROSITE" id="PS51063"/>
    </source>
</evidence>
<dbReference type="Pfam" id="PF00027">
    <property type="entry name" value="cNMP_binding"/>
    <property type="match status" value="1"/>
</dbReference>
<dbReference type="GO" id="GO:0003677">
    <property type="term" value="F:DNA binding"/>
    <property type="evidence" value="ECO:0007669"/>
    <property type="project" value="UniProtKB-KW"/>
</dbReference>
<proteinExistence type="predicted"/>
<dbReference type="Proteomes" id="UP001164714">
    <property type="component" value="Chromosome"/>
</dbReference>
<evidence type="ECO:0000256" key="3">
    <source>
        <dbReference type="ARBA" id="ARBA00023163"/>
    </source>
</evidence>